<feature type="compositionally biased region" description="Gly residues" evidence="6">
    <location>
        <begin position="577"/>
        <end position="586"/>
    </location>
</feature>
<evidence type="ECO:0000256" key="4">
    <source>
        <dbReference type="ARBA" id="ARBA00023163"/>
    </source>
</evidence>
<dbReference type="GO" id="GO:0008270">
    <property type="term" value="F:zinc ion binding"/>
    <property type="evidence" value="ECO:0007669"/>
    <property type="project" value="InterPro"/>
</dbReference>
<feature type="region of interest" description="Disordered" evidence="6">
    <location>
        <begin position="570"/>
        <end position="595"/>
    </location>
</feature>
<dbReference type="PROSITE" id="PS00463">
    <property type="entry name" value="ZN2_CY6_FUNGAL_1"/>
    <property type="match status" value="1"/>
</dbReference>
<keyword evidence="9" id="KW-1185">Reference proteome</keyword>
<organism evidence="8 9">
    <name type="scientific">Podospora didyma</name>
    <dbReference type="NCBI Taxonomy" id="330526"/>
    <lineage>
        <taxon>Eukaryota</taxon>
        <taxon>Fungi</taxon>
        <taxon>Dikarya</taxon>
        <taxon>Ascomycota</taxon>
        <taxon>Pezizomycotina</taxon>
        <taxon>Sordariomycetes</taxon>
        <taxon>Sordariomycetidae</taxon>
        <taxon>Sordariales</taxon>
        <taxon>Podosporaceae</taxon>
        <taxon>Podospora</taxon>
    </lineage>
</organism>
<evidence type="ECO:0000313" key="8">
    <source>
        <dbReference type="EMBL" id="KAK3385785.1"/>
    </source>
</evidence>
<dbReference type="InterPro" id="IPR001138">
    <property type="entry name" value="Zn2Cys6_DnaBD"/>
</dbReference>
<dbReference type="EMBL" id="JAULSW010000004">
    <property type="protein sequence ID" value="KAK3385785.1"/>
    <property type="molecule type" value="Genomic_DNA"/>
</dbReference>
<dbReference type="InterPro" id="IPR051089">
    <property type="entry name" value="prtT"/>
</dbReference>
<feature type="compositionally biased region" description="Polar residues" evidence="6">
    <location>
        <begin position="94"/>
        <end position="109"/>
    </location>
</feature>
<evidence type="ECO:0000256" key="1">
    <source>
        <dbReference type="ARBA" id="ARBA00004123"/>
    </source>
</evidence>
<evidence type="ECO:0000259" key="7">
    <source>
        <dbReference type="PROSITE" id="PS00463"/>
    </source>
</evidence>
<dbReference type="CDD" id="cd00067">
    <property type="entry name" value="GAL4"/>
    <property type="match status" value="1"/>
</dbReference>
<evidence type="ECO:0000256" key="3">
    <source>
        <dbReference type="ARBA" id="ARBA00023125"/>
    </source>
</evidence>
<dbReference type="GO" id="GO:0000976">
    <property type="term" value="F:transcription cis-regulatory region binding"/>
    <property type="evidence" value="ECO:0007669"/>
    <property type="project" value="TreeGrafter"/>
</dbReference>
<name>A0AAE0NQV0_9PEZI</name>
<feature type="compositionally biased region" description="Basic residues" evidence="6">
    <location>
        <begin position="60"/>
        <end position="70"/>
    </location>
</feature>
<keyword evidence="3" id="KW-0238">DNA-binding</keyword>
<dbReference type="Gene3D" id="4.10.240.10">
    <property type="entry name" value="Zn(2)-C6 fungal-type DNA-binding domain"/>
    <property type="match status" value="1"/>
</dbReference>
<dbReference type="CDD" id="cd12148">
    <property type="entry name" value="fungal_TF_MHR"/>
    <property type="match status" value="1"/>
</dbReference>
<feature type="region of interest" description="Disordered" evidence="6">
    <location>
        <begin position="48"/>
        <end position="73"/>
    </location>
</feature>
<sequence>MPQLSEPDFTIPAPYGQACVNCSRSKSKCMRRTAGGPCHRCCRRGQESECRPNATTHPSGPRRKAAKKLTSRTTQLEAKLDSLVTLLQSKTAAQRSSNALLLSPDNTIESPNTSHQSPPPPDPIAPSTSRTTTSNTDPDEHSEVSPQEADECLAHFRSKLRYFPIVHVAPDATAAQLQVDRPYLWLAILAVSVQSSSRQLALGGKLRRLAADSILIHNERSFDMLLALLTYLGWPQFQQNNQPFLGMYSHLILGLVHDLGLDKPPLRGDEPHAIACLRSYGMAFRCSTWVTARTMEERRATLAAYVVTSGVSSFIRKIDPLRWTPYMEESLQMLEERKETPNDAVLACLVRLKLIGDEATKPPWPPAPPSEHLRLVQTFQMKALQSRIDDIRRSLPAEMLADQVVQLHLLHTELEVSELVLWMQPSKSTTNSDPQRLHMLTTCVHNIRAWFDIFLQLSPAPYFLVGFSIWVQFIHVLVSLYRLSILDEQNWDRNLVRSTVDVIKMMDEVIQRFECIGSGEADFGVVIGSGSGEGGGDHTDRVQPFSFAVRQIRALKAVWEPVVNNSVSGAMNNNNGQGPGGGGLDEGGSSSAAAAAAAAADPNGAADLSSWMETADSMLLDGLSSDFVEGISGWMSEMFLPPDMGVVPAGVRYDLGSAV</sequence>
<feature type="domain" description="Zn(2)-C6 fungal-type" evidence="7">
    <location>
        <begin position="18"/>
        <end position="50"/>
    </location>
</feature>
<dbReference type="GO" id="GO:0005634">
    <property type="term" value="C:nucleus"/>
    <property type="evidence" value="ECO:0007669"/>
    <property type="project" value="UniProtKB-SubCell"/>
</dbReference>
<reference evidence="8" key="2">
    <citation type="submission" date="2023-06" db="EMBL/GenBank/DDBJ databases">
        <authorList>
            <consortium name="Lawrence Berkeley National Laboratory"/>
            <person name="Haridas S."/>
            <person name="Hensen N."/>
            <person name="Bonometti L."/>
            <person name="Westerberg I."/>
            <person name="Brannstrom I.O."/>
            <person name="Guillou S."/>
            <person name="Cros-Aarteil S."/>
            <person name="Calhoun S."/>
            <person name="Kuo A."/>
            <person name="Mondo S."/>
            <person name="Pangilinan J."/>
            <person name="Riley R."/>
            <person name="LaButti K."/>
            <person name="Andreopoulos B."/>
            <person name="Lipzen A."/>
            <person name="Chen C."/>
            <person name="Yanf M."/>
            <person name="Daum C."/>
            <person name="Ng V."/>
            <person name="Clum A."/>
            <person name="Steindorff A."/>
            <person name="Ohm R."/>
            <person name="Martin F."/>
            <person name="Silar P."/>
            <person name="Natvig D."/>
            <person name="Lalanne C."/>
            <person name="Gautier V."/>
            <person name="Ament-velasquez S.L."/>
            <person name="Kruys A."/>
            <person name="Hutchinson M.I."/>
            <person name="Powell A.J."/>
            <person name="Barry K."/>
            <person name="Miller A.N."/>
            <person name="Grigoriev I.V."/>
            <person name="Debuchy R."/>
            <person name="Gladieux P."/>
            <person name="Thoren M.H."/>
            <person name="Johannesson H."/>
        </authorList>
    </citation>
    <scope>NUCLEOTIDE SEQUENCE</scope>
    <source>
        <strain evidence="8">CBS 232.78</strain>
    </source>
</reference>
<gene>
    <name evidence="8" type="ORF">B0H63DRAFT_560308</name>
</gene>
<dbReference type="AlphaFoldDB" id="A0AAE0NQV0"/>
<feature type="region of interest" description="Disordered" evidence="6">
    <location>
        <begin position="94"/>
        <end position="148"/>
    </location>
</feature>
<dbReference type="PANTHER" id="PTHR31845">
    <property type="entry name" value="FINGER DOMAIN PROTEIN, PUTATIVE-RELATED"/>
    <property type="match status" value="1"/>
</dbReference>
<evidence type="ECO:0000256" key="5">
    <source>
        <dbReference type="ARBA" id="ARBA00023242"/>
    </source>
</evidence>
<evidence type="ECO:0000256" key="6">
    <source>
        <dbReference type="SAM" id="MobiDB-lite"/>
    </source>
</evidence>
<dbReference type="Proteomes" id="UP001285441">
    <property type="component" value="Unassembled WGS sequence"/>
</dbReference>
<evidence type="ECO:0000313" key="9">
    <source>
        <dbReference type="Proteomes" id="UP001285441"/>
    </source>
</evidence>
<evidence type="ECO:0000256" key="2">
    <source>
        <dbReference type="ARBA" id="ARBA00023015"/>
    </source>
</evidence>
<comment type="caution">
    <text evidence="8">The sequence shown here is derived from an EMBL/GenBank/DDBJ whole genome shotgun (WGS) entry which is preliminary data.</text>
</comment>
<dbReference type="InterPro" id="IPR036864">
    <property type="entry name" value="Zn2-C6_fun-type_DNA-bd_sf"/>
</dbReference>
<keyword evidence="5" id="KW-0539">Nucleus</keyword>
<reference evidence="8" key="1">
    <citation type="journal article" date="2023" name="Mol. Phylogenet. Evol.">
        <title>Genome-scale phylogeny and comparative genomics of the fungal order Sordariales.</title>
        <authorList>
            <person name="Hensen N."/>
            <person name="Bonometti L."/>
            <person name="Westerberg I."/>
            <person name="Brannstrom I.O."/>
            <person name="Guillou S."/>
            <person name="Cros-Aarteil S."/>
            <person name="Calhoun S."/>
            <person name="Haridas S."/>
            <person name="Kuo A."/>
            <person name="Mondo S."/>
            <person name="Pangilinan J."/>
            <person name="Riley R."/>
            <person name="LaButti K."/>
            <person name="Andreopoulos B."/>
            <person name="Lipzen A."/>
            <person name="Chen C."/>
            <person name="Yan M."/>
            <person name="Daum C."/>
            <person name="Ng V."/>
            <person name="Clum A."/>
            <person name="Steindorff A."/>
            <person name="Ohm R.A."/>
            <person name="Martin F."/>
            <person name="Silar P."/>
            <person name="Natvig D.O."/>
            <person name="Lalanne C."/>
            <person name="Gautier V."/>
            <person name="Ament-Velasquez S.L."/>
            <person name="Kruys A."/>
            <person name="Hutchinson M.I."/>
            <person name="Powell A.J."/>
            <person name="Barry K."/>
            <person name="Miller A.N."/>
            <person name="Grigoriev I.V."/>
            <person name="Debuchy R."/>
            <person name="Gladieux P."/>
            <person name="Hiltunen Thoren M."/>
            <person name="Johannesson H."/>
        </authorList>
    </citation>
    <scope>NUCLEOTIDE SEQUENCE</scope>
    <source>
        <strain evidence="8">CBS 232.78</strain>
    </source>
</reference>
<dbReference type="GO" id="GO:0000981">
    <property type="term" value="F:DNA-binding transcription factor activity, RNA polymerase II-specific"/>
    <property type="evidence" value="ECO:0007669"/>
    <property type="project" value="InterPro"/>
</dbReference>
<comment type="subcellular location">
    <subcellularLocation>
        <location evidence="1">Nucleus</location>
    </subcellularLocation>
</comment>
<dbReference type="PANTHER" id="PTHR31845:SF32">
    <property type="entry name" value="MISCELLANEOUS ZN(II)2CYS6 TRANSCRIPTION FACTOR (EUROFUNG)-RELATED"/>
    <property type="match status" value="1"/>
</dbReference>
<keyword evidence="4" id="KW-0804">Transcription</keyword>
<proteinExistence type="predicted"/>
<keyword evidence="2" id="KW-0805">Transcription regulation</keyword>
<protein>
    <recommendedName>
        <fullName evidence="7">Zn(2)-C6 fungal-type domain-containing protein</fullName>
    </recommendedName>
</protein>
<accession>A0AAE0NQV0</accession>